<keyword evidence="10" id="KW-1185">Reference proteome</keyword>
<keyword evidence="7" id="KW-0812">Transmembrane</keyword>
<evidence type="ECO:0000259" key="8">
    <source>
        <dbReference type="Pfam" id="PF04888"/>
    </source>
</evidence>
<feature type="coiled-coil region" evidence="5">
    <location>
        <begin position="369"/>
        <end position="396"/>
    </location>
</feature>
<evidence type="ECO:0000313" key="10">
    <source>
        <dbReference type="Proteomes" id="UP000033618"/>
    </source>
</evidence>
<feature type="compositionally biased region" description="Polar residues" evidence="6">
    <location>
        <begin position="1"/>
        <end position="18"/>
    </location>
</feature>
<dbReference type="RefSeq" id="WP_036008450.1">
    <property type="nucleotide sequence ID" value="NZ_CADFGU010000001.1"/>
</dbReference>
<feature type="domain" description="Translocator protein BipB-like C-terminal" evidence="8">
    <location>
        <begin position="104"/>
        <end position="421"/>
    </location>
</feature>
<evidence type="ECO:0000256" key="3">
    <source>
        <dbReference type="ARBA" id="ARBA00023026"/>
    </source>
</evidence>
<dbReference type="Pfam" id="PF04888">
    <property type="entry name" value="SseC"/>
    <property type="match status" value="1"/>
</dbReference>
<evidence type="ECO:0000256" key="5">
    <source>
        <dbReference type="SAM" id="Coils"/>
    </source>
</evidence>
<evidence type="ECO:0000256" key="2">
    <source>
        <dbReference type="ARBA" id="ARBA00022870"/>
    </source>
</evidence>
<comment type="caution">
    <text evidence="9">The sequence shown here is derived from an EMBL/GenBank/DDBJ whole genome shotgun (WGS) entry which is preliminary data.</text>
</comment>
<comment type="similarity">
    <text evidence="4">Belongs to the SctE/SipB/YopB family.</text>
</comment>
<dbReference type="STRING" id="28092.WM40_00860"/>
<evidence type="ECO:0000256" key="6">
    <source>
        <dbReference type="SAM" id="MobiDB-lite"/>
    </source>
</evidence>
<sequence>MSDTALPSSGAWSSTNETYGDGLDGGNAAKPGGGRAPGEPTSTTGAPAGAPRMNVGVDPTIDPLRALRDYLRTSSVSGGSGDDDNGAPALAPSHLSGNVEDMALAMHLMQASFSNAQAGTALAEIKNNSVKLKASQAEQNAHYKKAVESGREAEAKSGGVLGFFRKLFKATAALAGIVLSAIAVAATAGAAAPLLAFAVAGAIGATISLASEISQAAGGPPISLSAMLTKMGTALALACGASEEDAEKIGKVAGNSMGVLLAVIDPSILGELAGGIAALSGASPTVMGIITVVATLAAVALTMAGTNALLKGVEGGNKLVGVLAKMAGLKYGLMVTKGVAEGAGGIVGGTQGILVARSQFEVDTARADAKAASVQTMKLQKQMDDLLEEVRRLFERVEDSYSGATRMLGRASQSYQLLARNMGARMGA</sequence>
<gene>
    <name evidence="9" type="ORF">WM40_00860</name>
</gene>
<feature type="transmembrane region" description="Helical" evidence="7">
    <location>
        <begin position="258"/>
        <end position="280"/>
    </location>
</feature>
<reference evidence="9 10" key="1">
    <citation type="submission" date="2015-03" db="EMBL/GenBank/DDBJ databases">
        <title>Draft Genome Sequence of Burkholderia andropogonis type strain ICMP2807, isolated from Sorghum bicolor.</title>
        <authorList>
            <person name="Lopes-Santos L."/>
            <person name="Castro D.B."/>
            <person name="Ottoboni L.M."/>
            <person name="Park D."/>
            <person name="Weirc B.S."/>
            <person name="Destefano S.A."/>
        </authorList>
    </citation>
    <scope>NUCLEOTIDE SEQUENCE [LARGE SCALE GENOMIC DNA]</scope>
    <source>
        <strain evidence="9 10">ICMP2807</strain>
    </source>
</reference>
<dbReference type="InterPro" id="IPR006972">
    <property type="entry name" value="BipB-like_C"/>
</dbReference>
<dbReference type="Proteomes" id="UP000033618">
    <property type="component" value="Unassembled WGS sequence"/>
</dbReference>
<evidence type="ECO:0000256" key="1">
    <source>
        <dbReference type="ARBA" id="ARBA00004551"/>
    </source>
</evidence>
<evidence type="ECO:0000256" key="4">
    <source>
        <dbReference type="ARBA" id="ARBA00035640"/>
    </source>
</evidence>
<dbReference type="GO" id="GO:0033644">
    <property type="term" value="C:host cell membrane"/>
    <property type="evidence" value="ECO:0007669"/>
    <property type="project" value="UniProtKB-SubCell"/>
</dbReference>
<keyword evidence="2" id="KW-1043">Host membrane</keyword>
<feature type="transmembrane region" description="Helical" evidence="7">
    <location>
        <begin position="286"/>
        <end position="310"/>
    </location>
</feature>
<evidence type="ECO:0000313" key="9">
    <source>
        <dbReference type="EMBL" id="KKB65220.1"/>
    </source>
</evidence>
<dbReference type="AlphaFoldDB" id="A0A0F5K5K9"/>
<keyword evidence="5" id="KW-0175">Coiled coil</keyword>
<keyword evidence="3" id="KW-0843">Virulence</keyword>
<dbReference type="EMBL" id="LAQU01000001">
    <property type="protein sequence ID" value="KKB65220.1"/>
    <property type="molecule type" value="Genomic_DNA"/>
</dbReference>
<accession>A0A0F5K5K9</accession>
<name>A0A0F5K5K9_9BURK</name>
<feature type="region of interest" description="Disordered" evidence="6">
    <location>
        <begin position="73"/>
        <end position="94"/>
    </location>
</feature>
<dbReference type="OrthoDB" id="8902337at2"/>
<keyword evidence="7" id="KW-1133">Transmembrane helix</keyword>
<organism evidence="9 10">
    <name type="scientific">Robbsia andropogonis</name>
    <dbReference type="NCBI Taxonomy" id="28092"/>
    <lineage>
        <taxon>Bacteria</taxon>
        <taxon>Pseudomonadati</taxon>
        <taxon>Pseudomonadota</taxon>
        <taxon>Betaproteobacteria</taxon>
        <taxon>Burkholderiales</taxon>
        <taxon>Burkholderiaceae</taxon>
        <taxon>Robbsia</taxon>
    </lineage>
</organism>
<proteinExistence type="inferred from homology"/>
<protein>
    <recommendedName>
        <fullName evidence="8">Translocator protein BipB-like C-terminal domain-containing protein</fullName>
    </recommendedName>
</protein>
<keyword evidence="7" id="KW-0472">Membrane</keyword>
<evidence type="ECO:0000256" key="7">
    <source>
        <dbReference type="SAM" id="Phobius"/>
    </source>
</evidence>
<feature type="transmembrane region" description="Helical" evidence="7">
    <location>
        <begin position="167"/>
        <end position="186"/>
    </location>
</feature>
<comment type="subcellular location">
    <subcellularLocation>
        <location evidence="1">Host membrane</location>
    </subcellularLocation>
</comment>
<feature type="region of interest" description="Disordered" evidence="6">
    <location>
        <begin position="1"/>
        <end position="59"/>
    </location>
</feature>
<dbReference type="PATRIC" id="fig|28092.6.peg.195"/>